<dbReference type="AlphaFoldDB" id="A0A1T1AXJ5"/>
<keyword evidence="3" id="KW-1185">Reference proteome</keyword>
<dbReference type="STRING" id="28066.RF819_00745"/>
<dbReference type="CDD" id="cd05231">
    <property type="entry name" value="NmrA_TMR_like_1_SDR_a"/>
    <property type="match status" value="1"/>
</dbReference>
<evidence type="ECO:0000259" key="1">
    <source>
        <dbReference type="Pfam" id="PF05368"/>
    </source>
</evidence>
<dbReference type="Pfam" id="PF05368">
    <property type="entry name" value="NmrA"/>
    <property type="match status" value="1"/>
</dbReference>
<evidence type="ECO:0000313" key="3">
    <source>
        <dbReference type="Proteomes" id="UP000190750"/>
    </source>
</evidence>
<gene>
    <name evidence="2" type="ORF">RF819_00745</name>
</gene>
<comment type="caution">
    <text evidence="2">The sequence shown here is derived from an EMBL/GenBank/DDBJ whole genome shotgun (WGS) entry which is preliminary data.</text>
</comment>
<evidence type="ECO:0000313" key="2">
    <source>
        <dbReference type="EMBL" id="OOV08820.1"/>
    </source>
</evidence>
<reference evidence="2 3" key="1">
    <citation type="submission" date="2017-01" db="EMBL/GenBank/DDBJ databases">
        <title>Genome sequencing of Rhodoferax fermentans JCM 7819.</title>
        <authorList>
            <person name="Kim Y.J."/>
            <person name="Farh M.E.-A."/>
            <person name="Yang D.-C."/>
        </authorList>
    </citation>
    <scope>NUCLEOTIDE SEQUENCE [LARGE SCALE GENOMIC DNA]</scope>
    <source>
        <strain evidence="2 3">JCM 7819</strain>
    </source>
</reference>
<accession>A0A1T1AXJ5</accession>
<proteinExistence type="predicted"/>
<dbReference type="InterPro" id="IPR036291">
    <property type="entry name" value="NAD(P)-bd_dom_sf"/>
</dbReference>
<dbReference type="SUPFAM" id="SSF51735">
    <property type="entry name" value="NAD(P)-binding Rossmann-fold domains"/>
    <property type="match status" value="1"/>
</dbReference>
<dbReference type="Gene3D" id="3.90.25.10">
    <property type="entry name" value="UDP-galactose 4-epimerase, domain 1"/>
    <property type="match status" value="1"/>
</dbReference>
<dbReference type="EMBL" id="MTJN01000002">
    <property type="protein sequence ID" value="OOV08820.1"/>
    <property type="molecule type" value="Genomic_DNA"/>
</dbReference>
<feature type="domain" description="NmrA-like" evidence="1">
    <location>
        <begin position="2"/>
        <end position="232"/>
    </location>
</feature>
<dbReference type="Proteomes" id="UP000190750">
    <property type="component" value="Unassembled WGS sequence"/>
</dbReference>
<dbReference type="InterPro" id="IPR051604">
    <property type="entry name" value="Ergot_Alk_Oxidoreductase"/>
</dbReference>
<dbReference type="Gene3D" id="3.40.50.720">
    <property type="entry name" value="NAD(P)-binding Rossmann-like Domain"/>
    <property type="match status" value="1"/>
</dbReference>
<protein>
    <submittedName>
        <fullName evidence="2">Nucleoside-diphosphate sugar epimerase</fullName>
    </submittedName>
</protein>
<organism evidence="2 3">
    <name type="scientific">Rhodoferax fermentans</name>
    <dbReference type="NCBI Taxonomy" id="28066"/>
    <lineage>
        <taxon>Bacteria</taxon>
        <taxon>Pseudomonadati</taxon>
        <taxon>Pseudomonadota</taxon>
        <taxon>Betaproteobacteria</taxon>
        <taxon>Burkholderiales</taxon>
        <taxon>Comamonadaceae</taxon>
        <taxon>Rhodoferax</taxon>
    </lineage>
</organism>
<dbReference type="OrthoDB" id="9777801at2"/>
<name>A0A1T1AXJ5_RHOFE</name>
<sequence>MRIAVVGATGRIGAKLTRTLLGAGHQVRALSRGGPALDALVEIGAEPFLGSFDTGAGQLDTFFQDADAAFLMVKTDWNNIEGHYPVVAQRFVDALRNSPVRLVVSLSAMGSDVKGKTGHFESFYHLDHKLNELSNIDLVHLRAAWFMENTLAWTGSVAKYGRIAWSCTPDLKMPWVATDDIADLAAKELSHPTGEHRVIREVGSQDLTMLEVAAIIGAEIGRPVDYRFIDRTRTDVQAEYLKRFGSPEHWLDDSLTSDALNHGVVRFHGDHDVRPPLPTTMEAVIRDVWKPRYLEAVADGQQPETFPMWCARDELDSRQAP</sequence>
<dbReference type="PANTHER" id="PTHR43162">
    <property type="match status" value="1"/>
</dbReference>
<dbReference type="InterPro" id="IPR008030">
    <property type="entry name" value="NmrA-like"/>
</dbReference>
<dbReference type="PANTHER" id="PTHR43162:SF1">
    <property type="entry name" value="PRESTALK A DIFFERENTIATION PROTEIN A"/>
    <property type="match status" value="1"/>
</dbReference>